<evidence type="ECO:0000256" key="2">
    <source>
        <dbReference type="ARBA" id="ARBA00022618"/>
    </source>
</evidence>
<evidence type="ECO:0008006" key="11">
    <source>
        <dbReference type="Google" id="ProtNLM"/>
    </source>
</evidence>
<keyword evidence="4" id="KW-1133">Transmembrane helix</keyword>
<evidence type="ECO:0000256" key="3">
    <source>
        <dbReference type="ARBA" id="ARBA00022692"/>
    </source>
</evidence>
<protein>
    <recommendedName>
        <fullName evidence="11">Septum formation initiator</fullName>
    </recommendedName>
</protein>
<accession>A0A7I9VMN8</accession>
<keyword evidence="1" id="KW-1003">Cell membrane</keyword>
<reference evidence="10" key="1">
    <citation type="journal article" date="2020" name="Appl. Environ. Microbiol.">
        <title>Diazotrophic Anaeromyxobacter Isolates from Soils.</title>
        <authorList>
            <person name="Masuda Y."/>
            <person name="Yamanaka H."/>
            <person name="Xu Z.X."/>
            <person name="Shiratori Y."/>
            <person name="Aono T."/>
            <person name="Amachi S."/>
            <person name="Senoo K."/>
            <person name="Itoh H."/>
        </authorList>
    </citation>
    <scope>NUCLEOTIDE SEQUENCE [LARGE SCALE GENOMIC DNA]</scope>
    <source>
        <strain evidence="10">R267</strain>
    </source>
</reference>
<evidence type="ECO:0000256" key="7">
    <source>
        <dbReference type="SAM" id="Coils"/>
    </source>
</evidence>
<dbReference type="GO" id="GO:0043093">
    <property type="term" value="P:FtsZ-dependent cytokinesis"/>
    <property type="evidence" value="ECO:0007669"/>
    <property type="project" value="TreeGrafter"/>
</dbReference>
<feature type="signal peptide" evidence="8">
    <location>
        <begin position="1"/>
        <end position="24"/>
    </location>
</feature>
<dbReference type="RefSeq" id="WP_176064725.1">
    <property type="nucleotide sequence ID" value="NZ_BJTG01000004.1"/>
</dbReference>
<gene>
    <name evidence="9" type="ORF">AMYX_19980</name>
</gene>
<dbReference type="PANTHER" id="PTHR37485">
    <property type="entry name" value="CELL DIVISION PROTEIN FTSB"/>
    <property type="match status" value="1"/>
</dbReference>
<keyword evidence="3" id="KW-0812">Transmembrane</keyword>
<dbReference type="InterPro" id="IPR023081">
    <property type="entry name" value="Cell_div_FtsB"/>
</dbReference>
<name>A0A7I9VMN8_9BACT</name>
<evidence type="ECO:0000313" key="10">
    <source>
        <dbReference type="Proteomes" id="UP000503640"/>
    </source>
</evidence>
<dbReference type="InterPro" id="IPR007060">
    <property type="entry name" value="FtsL/DivIC"/>
</dbReference>
<comment type="caution">
    <text evidence="9">The sequence shown here is derived from an EMBL/GenBank/DDBJ whole genome shotgun (WGS) entry which is preliminary data.</text>
</comment>
<organism evidence="9 10">
    <name type="scientific">Anaeromyxobacter diazotrophicus</name>
    <dbReference type="NCBI Taxonomy" id="2590199"/>
    <lineage>
        <taxon>Bacteria</taxon>
        <taxon>Pseudomonadati</taxon>
        <taxon>Myxococcota</taxon>
        <taxon>Myxococcia</taxon>
        <taxon>Myxococcales</taxon>
        <taxon>Cystobacterineae</taxon>
        <taxon>Anaeromyxobacteraceae</taxon>
        <taxon>Anaeromyxobacter</taxon>
    </lineage>
</organism>
<sequence length="97" mass="10752">MKRLFRHRTALYLAALTALLALSAADPGGLRKALLQERQVARLAEENAALEQSVLRLRREVKALSGDPAALERAAREELGYVKPGEIVYRLDEGEAR</sequence>
<dbReference type="Proteomes" id="UP000503640">
    <property type="component" value="Unassembled WGS sequence"/>
</dbReference>
<evidence type="ECO:0000256" key="5">
    <source>
        <dbReference type="ARBA" id="ARBA00023136"/>
    </source>
</evidence>
<feature type="chain" id="PRO_5029625319" description="Septum formation initiator" evidence="8">
    <location>
        <begin position="25"/>
        <end position="97"/>
    </location>
</feature>
<evidence type="ECO:0000313" key="9">
    <source>
        <dbReference type="EMBL" id="GEJ57257.1"/>
    </source>
</evidence>
<evidence type="ECO:0000256" key="1">
    <source>
        <dbReference type="ARBA" id="ARBA00022475"/>
    </source>
</evidence>
<dbReference type="GO" id="GO:0030428">
    <property type="term" value="C:cell septum"/>
    <property type="evidence" value="ECO:0007669"/>
    <property type="project" value="TreeGrafter"/>
</dbReference>
<dbReference type="Pfam" id="PF04977">
    <property type="entry name" value="DivIC"/>
    <property type="match status" value="1"/>
</dbReference>
<evidence type="ECO:0000256" key="8">
    <source>
        <dbReference type="SAM" id="SignalP"/>
    </source>
</evidence>
<feature type="coiled-coil region" evidence="7">
    <location>
        <begin position="33"/>
        <end position="67"/>
    </location>
</feature>
<proteinExistence type="predicted"/>
<keyword evidence="7" id="KW-0175">Coiled coil</keyword>
<keyword evidence="8" id="KW-0732">Signal</keyword>
<keyword evidence="6" id="KW-0131">Cell cycle</keyword>
<keyword evidence="5" id="KW-0472">Membrane</keyword>
<keyword evidence="2" id="KW-0132">Cell division</keyword>
<dbReference type="EMBL" id="BJTG01000004">
    <property type="protein sequence ID" value="GEJ57257.1"/>
    <property type="molecule type" value="Genomic_DNA"/>
</dbReference>
<evidence type="ECO:0000256" key="4">
    <source>
        <dbReference type="ARBA" id="ARBA00022989"/>
    </source>
</evidence>
<keyword evidence="10" id="KW-1185">Reference proteome</keyword>
<evidence type="ECO:0000256" key="6">
    <source>
        <dbReference type="ARBA" id="ARBA00023306"/>
    </source>
</evidence>
<dbReference type="AlphaFoldDB" id="A0A7I9VMN8"/>
<dbReference type="PANTHER" id="PTHR37485:SF1">
    <property type="entry name" value="CELL DIVISION PROTEIN FTSB"/>
    <property type="match status" value="1"/>
</dbReference>